<feature type="compositionally biased region" description="Acidic residues" evidence="1">
    <location>
        <begin position="964"/>
        <end position="973"/>
    </location>
</feature>
<keyword evidence="4" id="KW-1185">Reference proteome</keyword>
<feature type="compositionally biased region" description="Acidic residues" evidence="1">
    <location>
        <begin position="993"/>
        <end position="1002"/>
    </location>
</feature>
<dbReference type="PANTHER" id="PTHR33096:SF1">
    <property type="entry name" value="CXC1-LIKE CYSTEINE CLUSTER ASSOCIATED WITH KDZ TRANSPOSASES DOMAIN-CONTAINING PROTEIN"/>
    <property type="match status" value="1"/>
</dbReference>
<name>E3JPU1_PUCGT</name>
<dbReference type="InterPro" id="IPR040521">
    <property type="entry name" value="KDZ"/>
</dbReference>
<dbReference type="InterPro" id="IPR041320">
    <property type="entry name" value="CxC1"/>
</dbReference>
<dbReference type="PANTHER" id="PTHR33096">
    <property type="entry name" value="CXC2 DOMAIN-CONTAINING PROTEIN"/>
    <property type="match status" value="1"/>
</dbReference>
<reference key="1">
    <citation type="submission" date="2007-01" db="EMBL/GenBank/DDBJ databases">
        <title>The Genome Sequence of Puccinia graminis f. sp. tritici Strain CRL 75-36-700-3.</title>
        <authorList>
            <consortium name="The Broad Institute Genome Sequencing Platform"/>
            <person name="Birren B."/>
            <person name="Lander E."/>
            <person name="Galagan J."/>
            <person name="Nusbaum C."/>
            <person name="Devon K."/>
            <person name="Cuomo C."/>
            <person name="Jaffe D."/>
            <person name="Butler J."/>
            <person name="Alvarez P."/>
            <person name="Gnerre S."/>
            <person name="Grabherr M."/>
            <person name="Mauceli E."/>
            <person name="Brockman W."/>
            <person name="Young S."/>
            <person name="LaButti K."/>
            <person name="Sykes S."/>
            <person name="DeCaprio D."/>
            <person name="Crawford M."/>
            <person name="Koehrsen M."/>
            <person name="Engels R."/>
            <person name="Montgomery P."/>
            <person name="Pearson M."/>
            <person name="Howarth C."/>
            <person name="Larson L."/>
            <person name="White J."/>
            <person name="Zeng Q."/>
            <person name="Kodira C."/>
            <person name="Yandava C."/>
            <person name="Alvarado L."/>
            <person name="O'Leary S."/>
            <person name="Szabo L."/>
            <person name="Dean R."/>
            <person name="Schein J."/>
        </authorList>
    </citation>
    <scope>NUCLEOTIDE SEQUENCE</scope>
    <source>
        <strain>CRL 75-36-700-3</strain>
    </source>
</reference>
<evidence type="ECO:0000259" key="2">
    <source>
        <dbReference type="Pfam" id="PF18802"/>
    </source>
</evidence>
<feature type="region of interest" description="Disordered" evidence="1">
    <location>
        <begin position="49"/>
        <end position="84"/>
    </location>
</feature>
<dbReference type="InParanoid" id="E3JPU1"/>
<protein>
    <recommendedName>
        <fullName evidence="2">CxC1-like cysteine cluster associated with KDZ transposases domain-containing protein</fullName>
    </recommendedName>
</protein>
<dbReference type="Proteomes" id="UP000008783">
    <property type="component" value="Unassembled WGS sequence"/>
</dbReference>
<dbReference type="RefSeq" id="XP_003307476.2">
    <property type="nucleotide sequence ID" value="XM_003307428.2"/>
</dbReference>
<dbReference type="KEGG" id="pgr:PGTG_00426"/>
<dbReference type="AlphaFoldDB" id="E3JPU1"/>
<feature type="domain" description="CxC1-like cysteine cluster associated with KDZ transposases" evidence="2">
    <location>
        <begin position="141"/>
        <end position="245"/>
    </location>
</feature>
<reference evidence="4" key="2">
    <citation type="journal article" date="2011" name="Proc. Natl. Acad. Sci. U.S.A.">
        <title>Obligate biotrophy features unraveled by the genomic analysis of rust fungi.</title>
        <authorList>
            <person name="Duplessis S."/>
            <person name="Cuomo C.A."/>
            <person name="Lin Y.-C."/>
            <person name="Aerts A."/>
            <person name="Tisserant E."/>
            <person name="Veneault-Fourrey C."/>
            <person name="Joly D.L."/>
            <person name="Hacquard S."/>
            <person name="Amselem J."/>
            <person name="Cantarel B.L."/>
            <person name="Chiu R."/>
            <person name="Coutinho P.M."/>
            <person name="Feau N."/>
            <person name="Field M."/>
            <person name="Frey P."/>
            <person name="Gelhaye E."/>
            <person name="Goldberg J."/>
            <person name="Grabherr M.G."/>
            <person name="Kodira C.D."/>
            <person name="Kohler A."/>
            <person name="Kuees U."/>
            <person name="Lindquist E.A."/>
            <person name="Lucas S.M."/>
            <person name="Mago R."/>
            <person name="Mauceli E."/>
            <person name="Morin E."/>
            <person name="Murat C."/>
            <person name="Pangilinan J.L."/>
            <person name="Park R."/>
            <person name="Pearson M."/>
            <person name="Quesneville H."/>
            <person name="Rouhier N."/>
            <person name="Sakthikumar S."/>
            <person name="Salamov A.A."/>
            <person name="Schmutz J."/>
            <person name="Selles B."/>
            <person name="Shapiro H."/>
            <person name="Tanguay P."/>
            <person name="Tuskan G.A."/>
            <person name="Henrissat B."/>
            <person name="Van de Peer Y."/>
            <person name="Rouze P."/>
            <person name="Ellis J.G."/>
            <person name="Dodds P.N."/>
            <person name="Schein J.E."/>
            <person name="Zhong S."/>
            <person name="Hamelin R.C."/>
            <person name="Grigoriev I.V."/>
            <person name="Szabo L.J."/>
            <person name="Martin F."/>
        </authorList>
    </citation>
    <scope>NUCLEOTIDE SEQUENCE [LARGE SCALE GENOMIC DNA]</scope>
    <source>
        <strain evidence="4">CRL 75-36-700-3 / race SCCL</strain>
    </source>
</reference>
<dbReference type="eggNOG" id="ENOG502S2AH">
    <property type="taxonomic scope" value="Eukaryota"/>
</dbReference>
<evidence type="ECO:0000313" key="3">
    <source>
        <dbReference type="EMBL" id="EFP74470.2"/>
    </source>
</evidence>
<dbReference type="GeneID" id="10527546"/>
<accession>E3JPU1</accession>
<feature type="compositionally biased region" description="Acidic residues" evidence="1">
    <location>
        <begin position="67"/>
        <end position="84"/>
    </location>
</feature>
<dbReference type="Pfam" id="PF18802">
    <property type="entry name" value="CxC1"/>
    <property type="match status" value="1"/>
</dbReference>
<dbReference type="VEuPathDB" id="FungiDB:PGTG_00426"/>
<evidence type="ECO:0000256" key="1">
    <source>
        <dbReference type="SAM" id="MobiDB-lite"/>
    </source>
</evidence>
<dbReference type="OrthoDB" id="2504373at2759"/>
<dbReference type="HOGENOM" id="CLU_011407_4_0_1"/>
<evidence type="ECO:0000313" key="4">
    <source>
        <dbReference type="Proteomes" id="UP000008783"/>
    </source>
</evidence>
<feature type="compositionally biased region" description="Polar residues" evidence="1">
    <location>
        <begin position="53"/>
        <end position="66"/>
    </location>
</feature>
<dbReference type="EMBL" id="DS178262">
    <property type="protein sequence ID" value="EFP74470.2"/>
    <property type="molecule type" value="Genomic_DNA"/>
</dbReference>
<dbReference type="Pfam" id="PF18758">
    <property type="entry name" value="KDZ"/>
    <property type="match status" value="1"/>
</dbReference>
<gene>
    <name evidence="3" type="ORF">PGTG_00426</name>
</gene>
<organism evidence="3 4">
    <name type="scientific">Puccinia graminis f. sp. tritici (strain CRL 75-36-700-3 / race SCCL)</name>
    <name type="common">Black stem rust fungus</name>
    <dbReference type="NCBI Taxonomy" id="418459"/>
    <lineage>
        <taxon>Eukaryota</taxon>
        <taxon>Fungi</taxon>
        <taxon>Dikarya</taxon>
        <taxon>Basidiomycota</taxon>
        <taxon>Pucciniomycotina</taxon>
        <taxon>Pucciniomycetes</taxon>
        <taxon>Pucciniales</taxon>
        <taxon>Pucciniaceae</taxon>
        <taxon>Puccinia</taxon>
    </lineage>
</organism>
<feature type="region of interest" description="Disordered" evidence="1">
    <location>
        <begin position="960"/>
        <end position="1008"/>
    </location>
</feature>
<proteinExistence type="predicted"/>
<sequence>MTKRKKTKEPNAPCSQRLRRQQNAALNASAWNRLRQGDQPVAHESDIIEDSDLMTNPYNPTQTQDSDWQDEEVADSLDGDGEEEGNARWVTLDDEVEAEQIDPSIHSTQEQYRLLAKEYNWTILTKELHTWYLTLKLHTKNWLGSNAYDEYTSSHCGCSAQQKKTRPIDMVDLYGQKRQPIEFCKCTHDTVRLLWRGYLAGSPLKPQTAFSLPLLIFHNALWNNCHIGMLPFTTALTEFLEPRSERLCVKGKNHARDLRKPFSAAVDLFRLLENKTDDLMESTLNLTEKDKLAARSCPSCFGPEPPNSSDYPESIRNRLVVCLDGNFQHRHHTKASRDYEALRTPNIFLPNDAVERMTREIRHMETINKPPSQSNRCADAHKAADDKRNESTWKGCDDTGLMGCCCRHDAAISMANIYKSGELRALPLALLKALLTLDPDRPVGVLYDIGCSLKKYIQNRGLLPELMKNTTFGTSIFHAYVHNWTCQLDYNPRLNNGWGLSDGEGLERMWSYLSPLVSPLRYASRNHRLTAIAHRLRHHNTKGIRQLPQWLSRKFKLATKRSRETQAELSQLLSSQNPFKSPGRNYTTKYFKAQWNHQQTFRADHMDEKQEQRDKLIKIYEHQITIDELRQECRESLLDPELDLLSEKEVKKIVKKIENVSKKLIKDAKEAEAMGLGLPSGEENCDKQRLLLLLWNSKNALYMQAVQLHAERQPLLDAKRLGTPLGTELKEKILKAIGNCRPAVQRLIDKRNKLFSEYLSKFPDQKSTNSALYPLNYDEFSSWPLDHQFWNDGLYFQSSAPWAIEPNVRLGINCVLILNRVQEEFQLLAQELARAVGWAIDYYDRIKKTVSELGKRIDLLRIQPEDVELDRFDDLVLYGLSRRNKLRLIRKELRHRQLRHTVLVEEWNPHVLWLAQHCQPSEHRKSMLRDWDNMKKDMELDKASGFVKQPEVDTQLEEAVLGEGADDGEDVDENVISGAHQEENIDDAAGGADIDDEIENGGDDIPVS</sequence>